<dbReference type="Pfam" id="PF14580">
    <property type="entry name" value="LRR_9"/>
    <property type="match status" value="1"/>
</dbReference>
<evidence type="ECO:0000256" key="4">
    <source>
        <dbReference type="ARBA" id="ARBA00023242"/>
    </source>
</evidence>
<dbReference type="GO" id="GO:0005686">
    <property type="term" value="C:U2 snRNP"/>
    <property type="evidence" value="ECO:0007669"/>
    <property type="project" value="TreeGrafter"/>
</dbReference>
<dbReference type="PANTHER" id="PTHR10552">
    <property type="entry name" value="U2 SMALL NUCLEAR RIBONUCLEOPROTEIN A"/>
    <property type="match status" value="1"/>
</dbReference>
<evidence type="ECO:0000256" key="5">
    <source>
        <dbReference type="ARBA" id="ARBA00024196"/>
    </source>
</evidence>
<proteinExistence type="inferred from homology"/>
<dbReference type="GO" id="GO:0000398">
    <property type="term" value="P:mRNA splicing, via spliceosome"/>
    <property type="evidence" value="ECO:0007669"/>
    <property type="project" value="InterPro"/>
</dbReference>
<reference evidence="7" key="1">
    <citation type="submission" date="2021-01" db="EMBL/GenBank/DDBJ databases">
        <authorList>
            <person name="Corre E."/>
            <person name="Pelletier E."/>
            <person name="Niang G."/>
            <person name="Scheremetjew M."/>
            <person name="Finn R."/>
            <person name="Kale V."/>
            <person name="Holt S."/>
            <person name="Cochrane G."/>
            <person name="Meng A."/>
            <person name="Brown T."/>
            <person name="Cohen L."/>
        </authorList>
    </citation>
    <scope>NUCLEOTIDE SEQUENCE</scope>
    <source>
        <strain evidence="7">Pop2</strain>
    </source>
</reference>
<name>A0A6U4AAI3_9STRA</name>
<dbReference type="PROSITE" id="PS51450">
    <property type="entry name" value="LRR"/>
    <property type="match status" value="1"/>
</dbReference>
<evidence type="ECO:0000256" key="1">
    <source>
        <dbReference type="ARBA" id="ARBA00004123"/>
    </source>
</evidence>
<dbReference type="SUPFAM" id="SSF52058">
    <property type="entry name" value="L domain-like"/>
    <property type="match status" value="1"/>
</dbReference>
<organism evidence="7">
    <name type="scientific">Ditylum brightwellii</name>
    <dbReference type="NCBI Taxonomy" id="49249"/>
    <lineage>
        <taxon>Eukaryota</taxon>
        <taxon>Sar</taxon>
        <taxon>Stramenopiles</taxon>
        <taxon>Ochrophyta</taxon>
        <taxon>Bacillariophyta</taxon>
        <taxon>Mediophyceae</taxon>
        <taxon>Lithodesmiophycidae</taxon>
        <taxon>Lithodesmiales</taxon>
        <taxon>Lithodesmiaceae</taxon>
        <taxon>Ditylum</taxon>
    </lineage>
</organism>
<evidence type="ECO:0000256" key="2">
    <source>
        <dbReference type="ARBA" id="ARBA00022614"/>
    </source>
</evidence>
<dbReference type="PANTHER" id="PTHR10552:SF6">
    <property type="entry name" value="U2 SMALL NUCLEAR RIBONUCLEOPROTEIN A"/>
    <property type="match status" value="1"/>
</dbReference>
<comment type="similarity">
    <text evidence="5">Belongs to the U2 small nuclear ribonucleoprotein A family.</text>
</comment>
<gene>
    <name evidence="7" type="ORF">DBRI1063_LOCUS18527</name>
</gene>
<dbReference type="Gene3D" id="3.80.10.10">
    <property type="entry name" value="Ribonuclease Inhibitor"/>
    <property type="match status" value="1"/>
</dbReference>
<protein>
    <recommendedName>
        <fullName evidence="8">U2A'/phosphoprotein 32 family A C-terminal domain-containing protein</fullName>
    </recommendedName>
</protein>
<keyword evidence="2" id="KW-0433">Leucine-rich repeat</keyword>
<keyword evidence="3" id="KW-0677">Repeat</keyword>
<evidence type="ECO:0000256" key="6">
    <source>
        <dbReference type="SAM" id="MobiDB-lite"/>
    </source>
</evidence>
<feature type="compositionally biased region" description="Polar residues" evidence="6">
    <location>
        <begin position="281"/>
        <end position="290"/>
    </location>
</feature>
<dbReference type="InterPro" id="IPR001611">
    <property type="entry name" value="Leu-rich_rpt"/>
</dbReference>
<accession>A0A6U4AAI3</accession>
<dbReference type="InterPro" id="IPR032675">
    <property type="entry name" value="LRR_dom_sf"/>
</dbReference>
<evidence type="ECO:0000313" key="7">
    <source>
        <dbReference type="EMBL" id="CAD9344805.1"/>
    </source>
</evidence>
<feature type="compositionally biased region" description="Polar residues" evidence="6">
    <location>
        <begin position="249"/>
        <end position="266"/>
    </location>
</feature>
<evidence type="ECO:0000256" key="3">
    <source>
        <dbReference type="ARBA" id="ARBA00022737"/>
    </source>
</evidence>
<keyword evidence="4" id="KW-0539">Nucleus</keyword>
<dbReference type="InterPro" id="IPR044640">
    <property type="entry name" value="RU2A"/>
</dbReference>
<dbReference type="EMBL" id="HBGN01028747">
    <property type="protein sequence ID" value="CAD9344805.1"/>
    <property type="molecule type" value="Transcribed_RNA"/>
</dbReference>
<dbReference type="AlphaFoldDB" id="A0A6U4AAI3"/>
<comment type="subcellular location">
    <subcellularLocation>
        <location evidence="1">Nucleus</location>
    </subcellularLocation>
</comment>
<feature type="region of interest" description="Disordered" evidence="6">
    <location>
        <begin position="236"/>
        <end position="298"/>
    </location>
</feature>
<sequence>MRLSAEILSLAEQRPNPLGEREIVLRGLAIPAIEHLGATRDAYDAIDFTDNRIARLENFPRLQRLSSLSLSGNVVEGVDAKNLAKNVPNLETLVLTNNRINGLHEIANIGRGCPKLQFLSLVGNPVTRRQHYRLFVIIKIPTLKVLDFCKVKQSERDKAKRLAASAAGAALEGDVKIEAREAAKTFVPGEGRSAEESFITNFTPQQKAQIREMVANASSPAEIEQIEAAVKRGELPAGLKTEPPAASNEPASVSPTSESSDTIDNSTSKRKSGEETENETSAEQNDATVSKRNRISNQ</sequence>
<dbReference type="GO" id="GO:0030620">
    <property type="term" value="F:U2 snRNA binding"/>
    <property type="evidence" value="ECO:0007669"/>
    <property type="project" value="InterPro"/>
</dbReference>
<evidence type="ECO:0008006" key="8">
    <source>
        <dbReference type="Google" id="ProtNLM"/>
    </source>
</evidence>